<evidence type="ECO:0000259" key="1">
    <source>
        <dbReference type="Pfam" id="PF14243"/>
    </source>
</evidence>
<accession>A0ABN0TIM5</accession>
<comment type="caution">
    <text evidence="2">The sequence shown here is derived from an EMBL/GenBank/DDBJ whole genome shotgun (WGS) entry which is preliminary data.</text>
</comment>
<evidence type="ECO:0000313" key="3">
    <source>
        <dbReference type="Proteomes" id="UP001500967"/>
    </source>
</evidence>
<organism evidence="2 3">
    <name type="scientific">Cryptosporangium japonicum</name>
    <dbReference type="NCBI Taxonomy" id="80872"/>
    <lineage>
        <taxon>Bacteria</taxon>
        <taxon>Bacillati</taxon>
        <taxon>Actinomycetota</taxon>
        <taxon>Actinomycetes</taxon>
        <taxon>Cryptosporangiales</taxon>
        <taxon>Cryptosporangiaceae</taxon>
        <taxon>Cryptosporangium</taxon>
    </lineage>
</organism>
<feature type="domain" description="ATP-grasp" evidence="1">
    <location>
        <begin position="131"/>
        <end position="276"/>
    </location>
</feature>
<gene>
    <name evidence="2" type="ORF">GCM10009539_04760</name>
</gene>
<dbReference type="Pfam" id="PF14243">
    <property type="entry name" value="R2K_3"/>
    <property type="match status" value="1"/>
</dbReference>
<dbReference type="EMBL" id="BAAAGX010000003">
    <property type="protein sequence ID" value="GAA0222592.1"/>
    <property type="molecule type" value="Genomic_DNA"/>
</dbReference>
<dbReference type="Proteomes" id="UP001500967">
    <property type="component" value="Unassembled WGS sequence"/>
</dbReference>
<reference evidence="2 3" key="1">
    <citation type="journal article" date="2019" name="Int. J. Syst. Evol. Microbiol.">
        <title>The Global Catalogue of Microorganisms (GCM) 10K type strain sequencing project: providing services to taxonomists for standard genome sequencing and annotation.</title>
        <authorList>
            <consortium name="The Broad Institute Genomics Platform"/>
            <consortium name="The Broad Institute Genome Sequencing Center for Infectious Disease"/>
            <person name="Wu L."/>
            <person name="Ma J."/>
        </authorList>
    </citation>
    <scope>NUCLEOTIDE SEQUENCE [LARGE SCALE GENOMIC DNA]</scope>
    <source>
        <strain evidence="2 3">JCM 10425</strain>
    </source>
</reference>
<evidence type="ECO:0000313" key="2">
    <source>
        <dbReference type="EMBL" id="GAA0222592.1"/>
    </source>
</evidence>
<dbReference type="RefSeq" id="WP_344647043.1">
    <property type="nucleotide sequence ID" value="NZ_BAAAGX010000003.1"/>
</dbReference>
<protein>
    <submittedName>
        <fullName evidence="2">ATP-grasp domain-containing protein</fullName>
    </submittedName>
</protein>
<proteinExistence type="predicted"/>
<sequence>MTLLLPADVLRPRRVDEHFAGEFDAARRLGHEVALIDHDALAGDGDRARAVARVPEGGIAFYRGWMLSADAYAGLAEALSARGTRLRTDAARYRRAHELPGWYAALSAFTPASTWTVGADRDGFDVAAAALGAGAAVVRDYSKSMKHYWDEAAYIPDLADTARAWAVARRLHELRGDDFTGGFVLRRYEPFTGPEVRTWWVDGACRLVTAHPDTPDQAPPGDLDVAVFAPAVAAVGLPFVTVDLARRTDGAWRIVELGDGQVSDRPTSTPPEDLVGVLPWP</sequence>
<keyword evidence="3" id="KW-1185">Reference proteome</keyword>
<name>A0ABN0TIM5_9ACTN</name>
<dbReference type="InterPro" id="IPR025643">
    <property type="entry name" value="R2K_3"/>
</dbReference>